<evidence type="ECO:0000256" key="1">
    <source>
        <dbReference type="SAM" id="MobiDB-lite"/>
    </source>
</evidence>
<dbReference type="Pfam" id="PF00665">
    <property type="entry name" value="rve"/>
    <property type="match status" value="1"/>
</dbReference>
<dbReference type="Gene3D" id="3.30.420.10">
    <property type="entry name" value="Ribonuclease H-like superfamily/Ribonuclease H"/>
    <property type="match status" value="1"/>
</dbReference>
<organism evidence="3 4">
    <name type="scientific">Bordetella holmesii 1058</name>
    <dbReference type="NCBI Taxonomy" id="1247648"/>
    <lineage>
        <taxon>Bacteria</taxon>
        <taxon>Pseudomonadati</taxon>
        <taxon>Pseudomonadota</taxon>
        <taxon>Betaproteobacteria</taxon>
        <taxon>Burkholderiales</taxon>
        <taxon>Alcaligenaceae</taxon>
        <taxon>Bordetella</taxon>
    </lineage>
</organism>
<comment type="caution">
    <text evidence="3">The sequence shown here is derived from an EMBL/GenBank/DDBJ whole genome shotgun (WGS) entry which is preliminary data.</text>
</comment>
<dbReference type="InterPro" id="IPR001584">
    <property type="entry name" value="Integrase_cat-core"/>
</dbReference>
<dbReference type="InterPro" id="IPR012337">
    <property type="entry name" value="RNaseH-like_sf"/>
</dbReference>
<sequence length="195" mass="22721">MRIREIAHTRVHYGYRRVHVMLRREGYRDNHKRVYRLYREQGLSLRHKRPKRNKSAQRRQPEAVAQAINDIWSMDFVMDQLFDGRRLRALTLVDNYSRECLAIDIGQNLRGGDVVATLGRVCALRGLPRVIKTDNGSEFISKAMDKWAYENGVEIDFSRPGKPTDNAQCESFNGRFRQEGNPPAKAVRSEVEFSR</sequence>
<dbReference type="PROSITE" id="PS50994">
    <property type="entry name" value="INTEGRASE"/>
    <property type="match status" value="1"/>
</dbReference>
<evidence type="ECO:0000313" key="4">
    <source>
        <dbReference type="Proteomes" id="UP000023104"/>
    </source>
</evidence>
<dbReference type="Proteomes" id="UP000023104">
    <property type="component" value="Unassembled WGS sequence"/>
</dbReference>
<evidence type="ECO:0000259" key="2">
    <source>
        <dbReference type="PROSITE" id="PS50994"/>
    </source>
</evidence>
<gene>
    <name evidence="3" type="ORF">D559_1185</name>
</gene>
<dbReference type="InterPro" id="IPR036397">
    <property type="entry name" value="RNaseH_sf"/>
</dbReference>
<dbReference type="PANTHER" id="PTHR47515:SF1">
    <property type="entry name" value="BLR2054 PROTEIN"/>
    <property type="match status" value="1"/>
</dbReference>
<feature type="domain" description="Integrase catalytic" evidence="2">
    <location>
        <begin position="57"/>
        <end position="195"/>
    </location>
</feature>
<proteinExistence type="predicted"/>
<name>A0ABN0RWX7_9BORD</name>
<protein>
    <submittedName>
        <fullName evidence="3">Integrase core domain protein</fullName>
    </submittedName>
</protein>
<dbReference type="NCBIfam" id="NF033516">
    <property type="entry name" value="transpos_IS3"/>
    <property type="match status" value="1"/>
</dbReference>
<keyword evidence="4" id="KW-1185">Reference proteome</keyword>
<dbReference type="InterPro" id="IPR025948">
    <property type="entry name" value="HTH-like_dom"/>
</dbReference>
<feature type="region of interest" description="Disordered" evidence="1">
    <location>
        <begin position="173"/>
        <end position="195"/>
    </location>
</feature>
<dbReference type="PANTHER" id="PTHR47515">
    <property type="entry name" value="LOW CALCIUM RESPONSE LOCUS PROTEIN T"/>
    <property type="match status" value="1"/>
</dbReference>
<dbReference type="Pfam" id="PF13276">
    <property type="entry name" value="HTH_21"/>
    <property type="match status" value="1"/>
</dbReference>
<dbReference type="InterPro" id="IPR048020">
    <property type="entry name" value="Transpos_IS3"/>
</dbReference>
<reference evidence="3 4" key="1">
    <citation type="submission" date="2014-02" db="EMBL/GenBank/DDBJ databases">
        <title>Whole Genome Sequencing Of Bordetella Holmesii, An Emerging Opportunistic Infection Of Humans.</title>
        <authorList>
            <person name="Tettelin H."/>
            <person name="Hooven T.A."/>
            <person name="Hine E."/>
            <person name="Su Q."/>
            <person name="Huard R.C."/>
            <person name="Della-Latta P."/>
            <person name="Daugherty S.C."/>
            <person name="Agrawal S."/>
            <person name="Sengamalay N."/>
            <person name="Tallon L.J."/>
            <person name="Sadzewicz L."/>
            <person name="Whittier S."/>
            <person name="Fraser C.M."/>
            <person name="Ratner A.J."/>
        </authorList>
    </citation>
    <scope>NUCLEOTIDE SEQUENCE [LARGE SCALE GENOMIC DNA]</scope>
    <source>
        <strain evidence="3 4">1058</strain>
    </source>
</reference>
<evidence type="ECO:0000313" key="3">
    <source>
        <dbReference type="EMBL" id="EXX93781.1"/>
    </source>
</evidence>
<accession>A0ABN0RWX7</accession>
<dbReference type="EMBL" id="JDTF01000004">
    <property type="protein sequence ID" value="EXX93781.1"/>
    <property type="molecule type" value="Genomic_DNA"/>
</dbReference>
<dbReference type="SUPFAM" id="SSF53098">
    <property type="entry name" value="Ribonuclease H-like"/>
    <property type="match status" value="1"/>
</dbReference>